<accession>A0A645ASX6</accession>
<comment type="caution">
    <text evidence="1">The sequence shown here is derived from an EMBL/GenBank/DDBJ whole genome shotgun (WGS) entry which is preliminary data.</text>
</comment>
<organism evidence="1">
    <name type="scientific">bioreactor metagenome</name>
    <dbReference type="NCBI Taxonomy" id="1076179"/>
    <lineage>
        <taxon>unclassified sequences</taxon>
        <taxon>metagenomes</taxon>
        <taxon>ecological metagenomes</taxon>
    </lineage>
</organism>
<dbReference type="EMBL" id="VSSQ01015266">
    <property type="protein sequence ID" value="MPM55421.1"/>
    <property type="molecule type" value="Genomic_DNA"/>
</dbReference>
<dbReference type="AlphaFoldDB" id="A0A645ASX6"/>
<reference evidence="1" key="1">
    <citation type="submission" date="2019-08" db="EMBL/GenBank/DDBJ databases">
        <authorList>
            <person name="Kucharzyk K."/>
            <person name="Murdoch R.W."/>
            <person name="Higgins S."/>
            <person name="Loffler F."/>
        </authorList>
    </citation>
    <scope>NUCLEOTIDE SEQUENCE</scope>
</reference>
<sequence length="121" mass="13902">MSCCSYAHLAFDHAAYHALYPAAFRHSVYLLRIMKAAAFHKLYIQYVRSPLFEQNKAIMGRKQSLICHNGGFNIAGNIFQSFYINSLYRLLHQLNIKALILHSPYGFYSFLRCPSLVGIKP</sequence>
<proteinExistence type="predicted"/>
<protein>
    <submittedName>
        <fullName evidence="1">Uncharacterized protein</fullName>
    </submittedName>
</protein>
<name>A0A645ASX6_9ZZZZ</name>
<gene>
    <name evidence="1" type="ORF">SDC9_102218</name>
</gene>
<evidence type="ECO:0000313" key="1">
    <source>
        <dbReference type="EMBL" id="MPM55421.1"/>
    </source>
</evidence>